<dbReference type="InterPro" id="IPR011006">
    <property type="entry name" value="CheY-like_superfamily"/>
</dbReference>
<evidence type="ECO:0000313" key="3">
    <source>
        <dbReference type="Proteomes" id="UP001385809"/>
    </source>
</evidence>
<dbReference type="Proteomes" id="UP001385809">
    <property type="component" value="Unassembled WGS sequence"/>
</dbReference>
<dbReference type="EMBL" id="JBBEGN010000007">
    <property type="protein sequence ID" value="MEJ2869241.1"/>
    <property type="molecule type" value="Genomic_DNA"/>
</dbReference>
<dbReference type="PROSITE" id="PS50921">
    <property type="entry name" value="ANTAR"/>
    <property type="match status" value="1"/>
</dbReference>
<evidence type="ECO:0000259" key="1">
    <source>
        <dbReference type="PROSITE" id="PS50921"/>
    </source>
</evidence>
<name>A0ABU8MQN5_9PSEU</name>
<protein>
    <submittedName>
        <fullName evidence="2">ANTAR domain-containing protein</fullName>
    </submittedName>
</protein>
<gene>
    <name evidence="2" type="ORF">WCD74_15810</name>
</gene>
<comment type="caution">
    <text evidence="2">The sequence shown here is derived from an EMBL/GenBank/DDBJ whole genome shotgun (WGS) entry which is preliminary data.</text>
</comment>
<dbReference type="InterPro" id="IPR012074">
    <property type="entry name" value="GAF_ANTAR"/>
</dbReference>
<dbReference type="Gene3D" id="1.10.10.10">
    <property type="entry name" value="Winged helix-like DNA-binding domain superfamily/Winged helix DNA-binding domain"/>
    <property type="match status" value="1"/>
</dbReference>
<dbReference type="SUPFAM" id="SSF52172">
    <property type="entry name" value="CheY-like"/>
    <property type="match status" value="1"/>
</dbReference>
<keyword evidence="3" id="KW-1185">Reference proteome</keyword>
<dbReference type="SMART" id="SM01012">
    <property type="entry name" value="ANTAR"/>
    <property type="match status" value="1"/>
</dbReference>
<proteinExistence type="predicted"/>
<evidence type="ECO:0000313" key="2">
    <source>
        <dbReference type="EMBL" id="MEJ2869241.1"/>
    </source>
</evidence>
<dbReference type="PIRSF" id="PIRSF036625">
    <property type="entry name" value="GAF_ANTAR"/>
    <property type="match status" value="1"/>
</dbReference>
<dbReference type="RefSeq" id="WP_337695821.1">
    <property type="nucleotide sequence ID" value="NZ_JBBEGN010000007.1"/>
</dbReference>
<accession>A0ABU8MQN5</accession>
<organism evidence="2 3">
    <name type="scientific">Actinomycetospora aurantiaca</name>
    <dbReference type="NCBI Taxonomy" id="3129233"/>
    <lineage>
        <taxon>Bacteria</taxon>
        <taxon>Bacillati</taxon>
        <taxon>Actinomycetota</taxon>
        <taxon>Actinomycetes</taxon>
        <taxon>Pseudonocardiales</taxon>
        <taxon>Pseudonocardiaceae</taxon>
        <taxon>Actinomycetospora</taxon>
    </lineage>
</organism>
<feature type="domain" description="ANTAR" evidence="1">
    <location>
        <begin position="164"/>
        <end position="225"/>
    </location>
</feature>
<dbReference type="InterPro" id="IPR005561">
    <property type="entry name" value="ANTAR"/>
</dbReference>
<dbReference type="InterPro" id="IPR036388">
    <property type="entry name" value="WH-like_DNA-bd_sf"/>
</dbReference>
<sequence length="242" mass="25129">MAEHDLEQLVGALRGGSVEILADRSVRDLDDTVRRLLRVAIAMVPGALGAGLIAWEEGAARSLGALPGGIGHLDRLQVEGGGPAADVVDDPPSLGAVSADLAGEDHERWPRLAAAAGDAGYPAAMAVHLAVPDHVRVLTLYGAGTFTDRDRTVAALYGLQAAAALHGAEHVAQLGRALESRDVIGQAKGVLRERFGIDDGAAFEMLVSSSQSTNIKLADVARWLLEETAVRGGSDATRRPDG</sequence>
<reference evidence="2 3" key="1">
    <citation type="submission" date="2024-03" db="EMBL/GenBank/DDBJ databases">
        <title>Actinomycetospora sp. OC33-EN08, a novel actinomycete isolated from wild orchid (Aerides multiflora).</title>
        <authorList>
            <person name="Suriyachadkun C."/>
        </authorList>
    </citation>
    <scope>NUCLEOTIDE SEQUENCE [LARGE SCALE GENOMIC DNA]</scope>
    <source>
        <strain evidence="2 3">OC33-EN08</strain>
    </source>
</reference>
<dbReference type="Pfam" id="PF03861">
    <property type="entry name" value="ANTAR"/>
    <property type="match status" value="1"/>
</dbReference>